<proteinExistence type="predicted"/>
<evidence type="ECO:0000313" key="1">
    <source>
        <dbReference type="EMBL" id="KAH3716096.1"/>
    </source>
</evidence>
<dbReference type="Proteomes" id="UP000828390">
    <property type="component" value="Unassembled WGS sequence"/>
</dbReference>
<accession>A0A9D4C2F6</accession>
<evidence type="ECO:0000313" key="2">
    <source>
        <dbReference type="Proteomes" id="UP000828390"/>
    </source>
</evidence>
<organism evidence="1 2">
    <name type="scientific">Dreissena polymorpha</name>
    <name type="common">Zebra mussel</name>
    <name type="synonym">Mytilus polymorpha</name>
    <dbReference type="NCBI Taxonomy" id="45954"/>
    <lineage>
        <taxon>Eukaryota</taxon>
        <taxon>Metazoa</taxon>
        <taxon>Spiralia</taxon>
        <taxon>Lophotrochozoa</taxon>
        <taxon>Mollusca</taxon>
        <taxon>Bivalvia</taxon>
        <taxon>Autobranchia</taxon>
        <taxon>Heteroconchia</taxon>
        <taxon>Euheterodonta</taxon>
        <taxon>Imparidentia</taxon>
        <taxon>Neoheterodontei</taxon>
        <taxon>Myida</taxon>
        <taxon>Dreissenoidea</taxon>
        <taxon>Dreissenidae</taxon>
        <taxon>Dreissena</taxon>
    </lineage>
</organism>
<sequence>MRNCNQNVTLRNLLLASVTLTLTPVTSNLIKRKRSMQDFSALTSDFEVRDRIWTISLIIEKGVRRKAGPLIRTDTLYPWC</sequence>
<dbReference type="EMBL" id="JAIWYP010000013">
    <property type="protein sequence ID" value="KAH3716096.1"/>
    <property type="molecule type" value="Genomic_DNA"/>
</dbReference>
<keyword evidence="2" id="KW-1185">Reference proteome</keyword>
<comment type="caution">
    <text evidence="1">The sequence shown here is derived from an EMBL/GenBank/DDBJ whole genome shotgun (WGS) entry which is preliminary data.</text>
</comment>
<reference evidence="1" key="2">
    <citation type="submission" date="2020-11" db="EMBL/GenBank/DDBJ databases">
        <authorList>
            <person name="McCartney M.A."/>
            <person name="Auch B."/>
            <person name="Kono T."/>
            <person name="Mallez S."/>
            <person name="Becker A."/>
            <person name="Gohl D.M."/>
            <person name="Silverstein K.A.T."/>
            <person name="Koren S."/>
            <person name="Bechman K.B."/>
            <person name="Herman A."/>
            <person name="Abrahante J.E."/>
            <person name="Garbe J."/>
        </authorList>
    </citation>
    <scope>NUCLEOTIDE SEQUENCE</scope>
    <source>
        <strain evidence="1">Duluth1</strain>
        <tissue evidence="1">Whole animal</tissue>
    </source>
</reference>
<reference evidence="1" key="1">
    <citation type="journal article" date="2019" name="bioRxiv">
        <title>The Genome of the Zebra Mussel, Dreissena polymorpha: A Resource for Invasive Species Research.</title>
        <authorList>
            <person name="McCartney M.A."/>
            <person name="Auch B."/>
            <person name="Kono T."/>
            <person name="Mallez S."/>
            <person name="Zhang Y."/>
            <person name="Obille A."/>
            <person name="Becker A."/>
            <person name="Abrahante J.E."/>
            <person name="Garbe J."/>
            <person name="Badalamenti J.P."/>
            <person name="Herman A."/>
            <person name="Mangelson H."/>
            <person name="Liachko I."/>
            <person name="Sullivan S."/>
            <person name="Sone E.D."/>
            <person name="Koren S."/>
            <person name="Silverstein K.A.T."/>
            <person name="Beckman K.B."/>
            <person name="Gohl D.M."/>
        </authorList>
    </citation>
    <scope>NUCLEOTIDE SEQUENCE</scope>
    <source>
        <strain evidence="1">Duluth1</strain>
        <tissue evidence="1">Whole animal</tissue>
    </source>
</reference>
<gene>
    <name evidence="1" type="ORF">DPMN_058813</name>
</gene>
<name>A0A9D4C2F6_DREPO</name>
<dbReference type="AlphaFoldDB" id="A0A9D4C2F6"/>
<protein>
    <submittedName>
        <fullName evidence="1">Uncharacterized protein</fullName>
    </submittedName>
</protein>